<comment type="caution">
    <text evidence="2">The sequence shown here is derived from an EMBL/GenBank/DDBJ whole genome shotgun (WGS) entry which is preliminary data.</text>
</comment>
<feature type="transmembrane region" description="Helical" evidence="1">
    <location>
        <begin position="32"/>
        <end position="50"/>
    </location>
</feature>
<dbReference type="InterPro" id="IPR007563">
    <property type="entry name" value="DUF554"/>
</dbReference>
<organism evidence="2 3">
    <name type="scientific">Caldisericum exile</name>
    <dbReference type="NCBI Taxonomy" id="693075"/>
    <lineage>
        <taxon>Bacteria</taxon>
        <taxon>Pseudomonadati</taxon>
        <taxon>Caldisericota/Cryosericota group</taxon>
        <taxon>Caldisericota</taxon>
        <taxon>Caldisericia</taxon>
        <taxon>Caldisericales</taxon>
        <taxon>Caldisericaceae</taxon>
        <taxon>Caldisericum</taxon>
    </lineage>
</organism>
<dbReference type="AlphaFoldDB" id="A0A2J6XA21"/>
<protein>
    <submittedName>
        <fullName evidence="2">DUF554 domain-containing protein</fullName>
    </submittedName>
</protein>
<feature type="transmembrane region" description="Helical" evidence="1">
    <location>
        <begin position="180"/>
        <end position="201"/>
    </location>
</feature>
<keyword evidence="1" id="KW-0812">Transmembrane</keyword>
<feature type="transmembrane region" description="Helical" evidence="1">
    <location>
        <begin position="56"/>
        <end position="74"/>
    </location>
</feature>
<proteinExistence type="predicted"/>
<dbReference type="PANTHER" id="PTHR36111">
    <property type="entry name" value="INNER MEMBRANE PROTEIN-RELATED"/>
    <property type="match status" value="1"/>
</dbReference>
<dbReference type="EMBL" id="PNIX01000018">
    <property type="protein sequence ID" value="PMP84308.1"/>
    <property type="molecule type" value="Genomic_DNA"/>
</dbReference>
<evidence type="ECO:0000256" key="1">
    <source>
        <dbReference type="SAM" id="Phobius"/>
    </source>
</evidence>
<sequence length="227" mass="24403">MKGTIINVITVLVGSTLGLIIGERFPERVKKIVIQSIGLFTMLIGITMIIKSTKFIEIFLSLILGSITGELLRIDERLEGLMEKVKSKISPNSPHFVEGFITATLVFCVGAMTVVGSIQEGLTGDATLLITKSIMDGITSLTLASGLGIGVMFSAISVFLIQGSLTLLGSKLLFLMQDVYINNFTGLGGVLILAIGIELLNIEKIKILNMLPSLVYLPIIIYISSLL</sequence>
<feature type="transmembrane region" description="Helical" evidence="1">
    <location>
        <begin position="138"/>
        <end position="168"/>
    </location>
</feature>
<dbReference type="Pfam" id="PF04474">
    <property type="entry name" value="DUF554"/>
    <property type="match status" value="1"/>
</dbReference>
<dbReference type="PANTHER" id="PTHR36111:SF2">
    <property type="entry name" value="INNER MEMBRANE PROTEIN"/>
    <property type="match status" value="1"/>
</dbReference>
<dbReference type="RefSeq" id="WP_424587123.1">
    <property type="nucleotide sequence ID" value="NZ_JBNARP010000057.1"/>
</dbReference>
<name>A0A2J6XA21_9BACT</name>
<dbReference type="Proteomes" id="UP000236910">
    <property type="component" value="Unassembled WGS sequence"/>
</dbReference>
<keyword evidence="1" id="KW-0472">Membrane</keyword>
<reference evidence="2 3" key="1">
    <citation type="submission" date="2018-01" db="EMBL/GenBank/DDBJ databases">
        <title>Metagenomic assembled genomes from two thermal pools in the Uzon Caldera, Kamchatka, Russia.</title>
        <authorList>
            <person name="Wilkins L."/>
            <person name="Ettinger C."/>
        </authorList>
    </citation>
    <scope>NUCLEOTIDE SEQUENCE [LARGE SCALE GENOMIC DNA]</scope>
    <source>
        <strain evidence="2">ARK-10</strain>
    </source>
</reference>
<feature type="transmembrane region" description="Helical" evidence="1">
    <location>
        <begin position="207"/>
        <end position="226"/>
    </location>
</feature>
<evidence type="ECO:0000313" key="2">
    <source>
        <dbReference type="EMBL" id="PMP84308.1"/>
    </source>
</evidence>
<gene>
    <name evidence="2" type="ORF">C0175_00265</name>
</gene>
<evidence type="ECO:0000313" key="3">
    <source>
        <dbReference type="Proteomes" id="UP000236910"/>
    </source>
</evidence>
<keyword evidence="1" id="KW-1133">Transmembrane helix</keyword>
<accession>A0A2J6XA21</accession>
<feature type="transmembrane region" description="Helical" evidence="1">
    <location>
        <begin position="95"/>
        <end position="118"/>
    </location>
</feature>
<feature type="transmembrane region" description="Helical" evidence="1">
    <location>
        <begin position="6"/>
        <end position="25"/>
    </location>
</feature>